<keyword evidence="4 8" id="KW-0472">Membrane</keyword>
<evidence type="ECO:0000256" key="2">
    <source>
        <dbReference type="ARBA" id="ARBA00022692"/>
    </source>
</evidence>
<accession>A0A4R6TYE9</accession>
<dbReference type="GO" id="GO:0007165">
    <property type="term" value="P:signal transduction"/>
    <property type="evidence" value="ECO:0007669"/>
    <property type="project" value="UniProtKB-KW"/>
</dbReference>
<evidence type="ECO:0000313" key="11">
    <source>
        <dbReference type="EMBL" id="TDQ38601.1"/>
    </source>
</evidence>
<dbReference type="GO" id="GO:0016020">
    <property type="term" value="C:membrane"/>
    <property type="evidence" value="ECO:0007669"/>
    <property type="project" value="UniProtKB-SubCell"/>
</dbReference>
<dbReference type="Pfam" id="PF00672">
    <property type="entry name" value="HAMP"/>
    <property type="match status" value="1"/>
</dbReference>
<dbReference type="GO" id="GO:0006935">
    <property type="term" value="P:chemotaxis"/>
    <property type="evidence" value="ECO:0007669"/>
    <property type="project" value="UniProtKB-ARBA"/>
</dbReference>
<comment type="caution">
    <text evidence="11">The sequence shown here is derived from an EMBL/GenBank/DDBJ whole genome shotgun (WGS) entry which is preliminary data.</text>
</comment>
<dbReference type="Pfam" id="PF00015">
    <property type="entry name" value="MCPsignal"/>
    <property type="match status" value="1"/>
</dbReference>
<dbReference type="PANTHER" id="PTHR32089">
    <property type="entry name" value="METHYL-ACCEPTING CHEMOTAXIS PROTEIN MCPB"/>
    <property type="match status" value="1"/>
</dbReference>
<dbReference type="SMART" id="SM00283">
    <property type="entry name" value="MA"/>
    <property type="match status" value="1"/>
</dbReference>
<proteinExistence type="inferred from homology"/>
<dbReference type="Gene3D" id="1.10.287.950">
    <property type="entry name" value="Methyl-accepting chemotaxis protein"/>
    <property type="match status" value="1"/>
</dbReference>
<protein>
    <submittedName>
        <fullName evidence="11">Methyl-accepting chemotaxis protein</fullName>
    </submittedName>
</protein>
<dbReference type="EMBL" id="SNYK01000004">
    <property type="protein sequence ID" value="TDQ38601.1"/>
    <property type="molecule type" value="Genomic_DNA"/>
</dbReference>
<keyword evidence="2 8" id="KW-0812">Transmembrane</keyword>
<evidence type="ECO:0000256" key="4">
    <source>
        <dbReference type="ARBA" id="ARBA00023136"/>
    </source>
</evidence>
<gene>
    <name evidence="11" type="ORF">DFQ45_104181</name>
</gene>
<evidence type="ECO:0000256" key="5">
    <source>
        <dbReference type="ARBA" id="ARBA00023224"/>
    </source>
</evidence>
<evidence type="ECO:0000256" key="6">
    <source>
        <dbReference type="ARBA" id="ARBA00029447"/>
    </source>
</evidence>
<dbReference type="SMART" id="SM00304">
    <property type="entry name" value="HAMP"/>
    <property type="match status" value="1"/>
</dbReference>
<dbReference type="InterPro" id="IPR004089">
    <property type="entry name" value="MCPsignal_dom"/>
</dbReference>
<evidence type="ECO:0000256" key="3">
    <source>
        <dbReference type="ARBA" id="ARBA00022989"/>
    </source>
</evidence>
<dbReference type="Proteomes" id="UP000294575">
    <property type="component" value="Unassembled WGS sequence"/>
</dbReference>
<evidence type="ECO:0000259" key="9">
    <source>
        <dbReference type="PROSITE" id="PS50111"/>
    </source>
</evidence>
<evidence type="ECO:0000256" key="1">
    <source>
        <dbReference type="ARBA" id="ARBA00004141"/>
    </source>
</evidence>
<evidence type="ECO:0000256" key="8">
    <source>
        <dbReference type="SAM" id="Phobius"/>
    </source>
</evidence>
<keyword evidence="5 7" id="KW-0807">Transducer</keyword>
<evidence type="ECO:0000313" key="12">
    <source>
        <dbReference type="Proteomes" id="UP000294575"/>
    </source>
</evidence>
<evidence type="ECO:0000259" key="10">
    <source>
        <dbReference type="PROSITE" id="PS50885"/>
    </source>
</evidence>
<reference evidence="11 12" key="1">
    <citation type="submission" date="2019-03" db="EMBL/GenBank/DDBJ databases">
        <title>Genomic Encyclopedia of Type Strains, Phase IV (KMG-IV): sequencing the most valuable type-strain genomes for metagenomic binning, comparative biology and taxonomic classification.</title>
        <authorList>
            <person name="Goeker M."/>
        </authorList>
    </citation>
    <scope>NUCLEOTIDE SEQUENCE [LARGE SCALE GENOMIC DNA]</scope>
    <source>
        <strain evidence="11 12">DSM 28679</strain>
    </source>
</reference>
<feature type="transmembrane region" description="Helical" evidence="8">
    <location>
        <begin position="309"/>
        <end position="332"/>
    </location>
</feature>
<feature type="domain" description="Methyl-accepting transducer" evidence="9">
    <location>
        <begin position="391"/>
        <end position="627"/>
    </location>
</feature>
<comment type="subcellular location">
    <subcellularLocation>
        <location evidence="1">Membrane</location>
        <topology evidence="1">Multi-pass membrane protein</topology>
    </subcellularLocation>
</comment>
<dbReference type="CDD" id="cd06225">
    <property type="entry name" value="HAMP"/>
    <property type="match status" value="1"/>
</dbReference>
<dbReference type="PROSITE" id="PS50885">
    <property type="entry name" value="HAMP"/>
    <property type="match status" value="1"/>
</dbReference>
<dbReference type="OrthoDB" id="2489132at2"/>
<sequence>MSFLNRLSISRKLMLILALPLLGLGYFSGSALLEQVHVWRQAAQLEQLTRLSGQSSLLLKELQRERGRTGTYLGASGQRFGSELQQQIQATDIQVAALRATLRQLDMERHGSAFAVAWHDFLQVLDGLENHRSQVRDVRIVAAEGIGYYTGLNALLLKTVDSLARVDAARELADPVTTYVSALYASEAAGIERATLSAAFGADDLPRPVLQRVIMLMSNQDMYVQALLAAASPAQQALFRATMQVPVAGQVDQLRQQAIDRSGGSLGTDSGQWFDLSTSKIDLYHELATHYASDLEQAAERLIDRAQGAFWIALVVAVGVFVVALLFSYYLARLIVSRIRNLHGIITQVEQSNDLNVRVAVSSGDEIGQVAGAFNRMLEKFHATVVHMHQSSTQVAATAEELSATTEQADRGIQQNRNETDQTVVAMNEMAATVQEVAQNTAAAAMAAQDAEQLGNDSNLVVRDVLLKIRTLEEETGQAAGVIGRLDHDSQQIGRVLDVIRGIAEQTNLLALNAAIEAARAGEAGRGFAVVADEVRTLATHTQNSTEEIHQLIAGLQKGAVEAVSVMQQVSRQADESVEMVERSSGLQDEVTENLRTITSMNRQIAAATEEQRAVTDEINRSLVNIGGVTEQTAESSQQIALASEELARLASEMQELVQQFRT</sequence>
<dbReference type="RefSeq" id="WP_101496310.1">
    <property type="nucleotide sequence ID" value="NZ_LNJZ01000005.1"/>
</dbReference>
<dbReference type="PROSITE" id="PS50111">
    <property type="entry name" value="CHEMOTAXIS_TRANSDUC_2"/>
    <property type="match status" value="1"/>
</dbReference>
<evidence type="ECO:0000256" key="7">
    <source>
        <dbReference type="PROSITE-ProRule" id="PRU00284"/>
    </source>
</evidence>
<dbReference type="PANTHER" id="PTHR32089:SF119">
    <property type="entry name" value="METHYL-ACCEPTING CHEMOTAXIS PROTEIN CTPL"/>
    <property type="match status" value="1"/>
</dbReference>
<dbReference type="FunFam" id="1.10.287.950:FF:000001">
    <property type="entry name" value="Methyl-accepting chemotaxis sensory transducer"/>
    <property type="match status" value="1"/>
</dbReference>
<dbReference type="CDD" id="cd11386">
    <property type="entry name" value="MCP_signal"/>
    <property type="match status" value="1"/>
</dbReference>
<dbReference type="AlphaFoldDB" id="A0A4R6TYE9"/>
<feature type="domain" description="HAMP" evidence="10">
    <location>
        <begin position="333"/>
        <end position="386"/>
    </location>
</feature>
<dbReference type="InterPro" id="IPR013587">
    <property type="entry name" value="Nitrate/nitrite_sensing"/>
</dbReference>
<dbReference type="SUPFAM" id="SSF58104">
    <property type="entry name" value="Methyl-accepting chemotaxis protein (MCP) signaling domain"/>
    <property type="match status" value="1"/>
</dbReference>
<dbReference type="Pfam" id="PF08376">
    <property type="entry name" value="NIT"/>
    <property type="match status" value="1"/>
</dbReference>
<keyword evidence="3 8" id="KW-1133">Transmembrane helix</keyword>
<name>A0A4R6TYE9_9GAMM</name>
<dbReference type="InterPro" id="IPR003660">
    <property type="entry name" value="HAMP_dom"/>
</dbReference>
<organism evidence="11 12">
    <name type="scientific">Thiopseudomonas denitrificans</name>
    <dbReference type="NCBI Taxonomy" id="1501432"/>
    <lineage>
        <taxon>Bacteria</taxon>
        <taxon>Pseudomonadati</taxon>
        <taxon>Pseudomonadota</taxon>
        <taxon>Gammaproteobacteria</taxon>
        <taxon>Pseudomonadales</taxon>
        <taxon>Pseudomonadaceae</taxon>
        <taxon>Thiopseudomonas</taxon>
    </lineage>
</organism>
<comment type="similarity">
    <text evidence="6">Belongs to the methyl-accepting chemotaxis (MCP) protein family.</text>
</comment>
<keyword evidence="12" id="KW-1185">Reference proteome</keyword>